<sequence>KVIKRIKSQIAELTVKDKAKVIVLDAALLVESNLTNLCDILLFIDAKKHICTKRAQKSRKWPLYETTKREKFQYSMREKREMADIIINNNLSKVNTFNQVKDFWNQFITKN</sequence>
<dbReference type="InterPro" id="IPR027417">
    <property type="entry name" value="P-loop_NTPase"/>
</dbReference>
<dbReference type="EMBL" id="LAZR01015651">
    <property type="protein sequence ID" value="KKM07997.1"/>
    <property type="molecule type" value="Genomic_DNA"/>
</dbReference>
<dbReference type="GO" id="GO:0015937">
    <property type="term" value="P:coenzyme A biosynthetic process"/>
    <property type="evidence" value="ECO:0007669"/>
    <property type="project" value="InterPro"/>
</dbReference>
<dbReference type="GO" id="GO:0004140">
    <property type="term" value="F:dephospho-CoA kinase activity"/>
    <property type="evidence" value="ECO:0007669"/>
    <property type="project" value="InterPro"/>
</dbReference>
<accession>A0A0F9HY40</accession>
<dbReference type="PROSITE" id="PS51219">
    <property type="entry name" value="DPCK"/>
    <property type="match status" value="1"/>
</dbReference>
<dbReference type="Gene3D" id="3.40.50.300">
    <property type="entry name" value="P-loop containing nucleotide triphosphate hydrolases"/>
    <property type="match status" value="1"/>
</dbReference>
<dbReference type="GO" id="GO:0005524">
    <property type="term" value="F:ATP binding"/>
    <property type="evidence" value="ECO:0007669"/>
    <property type="project" value="UniProtKB-KW"/>
</dbReference>
<keyword evidence="2" id="KW-0067">ATP-binding</keyword>
<evidence type="ECO:0008006" key="4">
    <source>
        <dbReference type="Google" id="ProtNLM"/>
    </source>
</evidence>
<keyword evidence="1" id="KW-0547">Nucleotide-binding</keyword>
<dbReference type="SUPFAM" id="SSF52540">
    <property type="entry name" value="P-loop containing nucleoside triphosphate hydrolases"/>
    <property type="match status" value="1"/>
</dbReference>
<feature type="non-terminal residue" evidence="3">
    <location>
        <position position="1"/>
    </location>
</feature>
<evidence type="ECO:0000256" key="2">
    <source>
        <dbReference type="ARBA" id="ARBA00022840"/>
    </source>
</evidence>
<evidence type="ECO:0000256" key="1">
    <source>
        <dbReference type="ARBA" id="ARBA00022741"/>
    </source>
</evidence>
<dbReference type="InterPro" id="IPR001977">
    <property type="entry name" value="Depp_CoAkinase"/>
</dbReference>
<organism evidence="3">
    <name type="scientific">marine sediment metagenome</name>
    <dbReference type="NCBI Taxonomy" id="412755"/>
    <lineage>
        <taxon>unclassified sequences</taxon>
        <taxon>metagenomes</taxon>
        <taxon>ecological metagenomes</taxon>
    </lineage>
</organism>
<reference evidence="3" key="1">
    <citation type="journal article" date="2015" name="Nature">
        <title>Complex archaea that bridge the gap between prokaryotes and eukaryotes.</title>
        <authorList>
            <person name="Spang A."/>
            <person name="Saw J.H."/>
            <person name="Jorgensen S.L."/>
            <person name="Zaremba-Niedzwiedzka K."/>
            <person name="Martijn J."/>
            <person name="Lind A.E."/>
            <person name="van Eijk R."/>
            <person name="Schleper C."/>
            <person name="Guy L."/>
            <person name="Ettema T.J."/>
        </authorList>
    </citation>
    <scope>NUCLEOTIDE SEQUENCE</scope>
</reference>
<gene>
    <name evidence="3" type="ORF">LCGC14_1728340</name>
</gene>
<name>A0A0F9HY40_9ZZZZ</name>
<dbReference type="Pfam" id="PF01121">
    <property type="entry name" value="CoaE"/>
    <property type="match status" value="1"/>
</dbReference>
<protein>
    <recommendedName>
        <fullName evidence="4">Dephospho-CoA kinase</fullName>
    </recommendedName>
</protein>
<evidence type="ECO:0000313" key="3">
    <source>
        <dbReference type="EMBL" id="KKM07997.1"/>
    </source>
</evidence>
<proteinExistence type="predicted"/>
<comment type="caution">
    <text evidence="3">The sequence shown here is derived from an EMBL/GenBank/DDBJ whole genome shotgun (WGS) entry which is preliminary data.</text>
</comment>
<dbReference type="AlphaFoldDB" id="A0A0F9HY40"/>